<gene>
    <name evidence="2" type="ORF">ABS764_01770</name>
</gene>
<proteinExistence type="predicted"/>
<evidence type="ECO:0000313" key="2">
    <source>
        <dbReference type="EMBL" id="MFL9829568.1"/>
    </source>
</evidence>
<keyword evidence="3" id="KW-1185">Reference proteome</keyword>
<protein>
    <submittedName>
        <fullName evidence="2">Membrane or secreted protein</fullName>
    </submittedName>
</protein>
<evidence type="ECO:0000256" key="1">
    <source>
        <dbReference type="SAM" id="Phobius"/>
    </source>
</evidence>
<dbReference type="RefSeq" id="WP_408079345.1">
    <property type="nucleotide sequence ID" value="NZ_JBELQA010000001.1"/>
</dbReference>
<name>A0ABW8XPM2_9FLAO</name>
<keyword evidence="1" id="KW-0472">Membrane</keyword>
<organism evidence="2 3">
    <name type="scientific">Flavobacterium plantiphilum</name>
    <dbReference type="NCBI Taxonomy" id="3163297"/>
    <lineage>
        <taxon>Bacteria</taxon>
        <taxon>Pseudomonadati</taxon>
        <taxon>Bacteroidota</taxon>
        <taxon>Flavobacteriia</taxon>
        <taxon>Flavobacteriales</taxon>
        <taxon>Flavobacteriaceae</taxon>
        <taxon>Flavobacterium</taxon>
    </lineage>
</organism>
<reference evidence="2 3" key="1">
    <citation type="submission" date="2024-06" db="EMBL/GenBank/DDBJ databases">
        <authorList>
            <person name="Kaempfer P."/>
            <person name="Viver T."/>
        </authorList>
    </citation>
    <scope>NUCLEOTIDE SEQUENCE [LARGE SCALE GENOMIC DNA]</scope>
    <source>
        <strain evidence="2 3">ST-87</strain>
    </source>
</reference>
<sequence length="62" mass="6496">MVTIILSVFLLAVGIAGIAIKLLVKKNGRFSGTCSSNNPLIQSEEGEVCSICGAKPQEKCKS</sequence>
<feature type="transmembrane region" description="Helical" evidence="1">
    <location>
        <begin position="6"/>
        <end position="24"/>
    </location>
</feature>
<evidence type="ECO:0000313" key="3">
    <source>
        <dbReference type="Proteomes" id="UP001629260"/>
    </source>
</evidence>
<keyword evidence="1" id="KW-0812">Transmembrane</keyword>
<comment type="caution">
    <text evidence="2">The sequence shown here is derived from an EMBL/GenBank/DDBJ whole genome shotgun (WGS) entry which is preliminary data.</text>
</comment>
<dbReference type="Proteomes" id="UP001629260">
    <property type="component" value="Unassembled WGS sequence"/>
</dbReference>
<dbReference type="EMBL" id="JBELQA010000001">
    <property type="protein sequence ID" value="MFL9829568.1"/>
    <property type="molecule type" value="Genomic_DNA"/>
</dbReference>
<accession>A0ABW8XPM2</accession>
<keyword evidence="1" id="KW-1133">Transmembrane helix</keyword>